<sequence>MPLLVLHEDSGKPSTAKDTLAASAAKSKDSILQAGNPVKEILLKLNLPDHRILKDEGEGQLIERPKKAHRKPGLAYPFGEDDDGNSDPDGIEISFTGRRIKVGLVGRSRVGSESSRDLVSNQVKLVHSLVMAVPV</sequence>
<dbReference type="AlphaFoldDB" id="A0A6L2KFP5"/>
<name>A0A6L2KFP5_TANCI</name>
<feature type="region of interest" description="Disordered" evidence="1">
    <location>
        <begin position="1"/>
        <end position="21"/>
    </location>
</feature>
<accession>A0A6L2KFP5</accession>
<evidence type="ECO:0000313" key="2">
    <source>
        <dbReference type="EMBL" id="GEU48271.1"/>
    </source>
</evidence>
<organism evidence="2">
    <name type="scientific">Tanacetum cinerariifolium</name>
    <name type="common">Dalmatian daisy</name>
    <name type="synonym">Chrysanthemum cinerariifolium</name>
    <dbReference type="NCBI Taxonomy" id="118510"/>
    <lineage>
        <taxon>Eukaryota</taxon>
        <taxon>Viridiplantae</taxon>
        <taxon>Streptophyta</taxon>
        <taxon>Embryophyta</taxon>
        <taxon>Tracheophyta</taxon>
        <taxon>Spermatophyta</taxon>
        <taxon>Magnoliopsida</taxon>
        <taxon>eudicotyledons</taxon>
        <taxon>Gunneridae</taxon>
        <taxon>Pentapetalae</taxon>
        <taxon>asterids</taxon>
        <taxon>campanulids</taxon>
        <taxon>Asterales</taxon>
        <taxon>Asteraceae</taxon>
        <taxon>Asteroideae</taxon>
        <taxon>Anthemideae</taxon>
        <taxon>Anthemidinae</taxon>
        <taxon>Tanacetum</taxon>
    </lineage>
</organism>
<comment type="caution">
    <text evidence="2">The sequence shown here is derived from an EMBL/GenBank/DDBJ whole genome shotgun (WGS) entry which is preliminary data.</text>
</comment>
<gene>
    <name evidence="2" type="ORF">Tci_020249</name>
</gene>
<protein>
    <submittedName>
        <fullName evidence="2">Uncharacterized protein</fullName>
    </submittedName>
</protein>
<proteinExistence type="predicted"/>
<reference evidence="2" key="1">
    <citation type="journal article" date="2019" name="Sci. Rep.">
        <title>Draft genome of Tanacetum cinerariifolium, the natural source of mosquito coil.</title>
        <authorList>
            <person name="Yamashiro T."/>
            <person name="Shiraishi A."/>
            <person name="Satake H."/>
            <person name="Nakayama K."/>
        </authorList>
    </citation>
    <scope>NUCLEOTIDE SEQUENCE</scope>
</reference>
<feature type="region of interest" description="Disordered" evidence="1">
    <location>
        <begin position="57"/>
        <end position="90"/>
    </location>
</feature>
<evidence type="ECO:0000256" key="1">
    <source>
        <dbReference type="SAM" id="MobiDB-lite"/>
    </source>
</evidence>
<dbReference type="EMBL" id="BKCJ010002396">
    <property type="protein sequence ID" value="GEU48271.1"/>
    <property type="molecule type" value="Genomic_DNA"/>
</dbReference>
<feature type="compositionally biased region" description="Acidic residues" evidence="1">
    <location>
        <begin position="79"/>
        <end position="90"/>
    </location>
</feature>
<feature type="compositionally biased region" description="Basic and acidic residues" evidence="1">
    <location>
        <begin position="1"/>
        <end position="11"/>
    </location>
</feature>